<name>A0A2V2YWF6_9BACL</name>
<comment type="caution">
    <text evidence="1">The sequence shown here is derived from an EMBL/GenBank/DDBJ whole genome shotgun (WGS) entry which is preliminary data.</text>
</comment>
<dbReference type="GO" id="GO:0030246">
    <property type="term" value="F:carbohydrate binding"/>
    <property type="evidence" value="ECO:0007669"/>
    <property type="project" value="InterPro"/>
</dbReference>
<reference evidence="1 2" key="1">
    <citation type="submission" date="2018-05" db="EMBL/GenBank/DDBJ databases">
        <title>Genomic Encyclopedia of Type Strains, Phase III (KMG-III): the genomes of soil and plant-associated and newly described type strains.</title>
        <authorList>
            <person name="Whitman W."/>
        </authorList>
    </citation>
    <scope>NUCLEOTIDE SEQUENCE [LARGE SCALE GENOMIC DNA]</scope>
    <source>
        <strain evidence="1 2">CECT 5696</strain>
    </source>
</reference>
<dbReference type="CDD" id="cd01081">
    <property type="entry name" value="Aldose_epim"/>
    <property type="match status" value="1"/>
</dbReference>
<keyword evidence="2" id="KW-1185">Reference proteome</keyword>
<evidence type="ECO:0000313" key="2">
    <source>
        <dbReference type="Proteomes" id="UP000246635"/>
    </source>
</evidence>
<dbReference type="GO" id="GO:0016853">
    <property type="term" value="F:isomerase activity"/>
    <property type="evidence" value="ECO:0007669"/>
    <property type="project" value="InterPro"/>
</dbReference>
<dbReference type="InterPro" id="IPR011013">
    <property type="entry name" value="Gal_mutarotase_sf_dom"/>
</dbReference>
<accession>A0A2V2YWF6</accession>
<gene>
    <name evidence="1" type="ORF">DFQ01_104268</name>
</gene>
<dbReference type="SUPFAM" id="SSF74650">
    <property type="entry name" value="Galactose mutarotase-like"/>
    <property type="match status" value="1"/>
</dbReference>
<dbReference type="InterPro" id="IPR014718">
    <property type="entry name" value="GH-type_carb-bd"/>
</dbReference>
<sequence length="333" mass="36758">MANEAVIGSFYGEKAVWLRFGKYEAALLPEIGANLVAFRDVEAGYKFLREPEEAAMDSFREAPAVYGIPVLFPPNRYRDGKFEAAGISYNLPVNETATGNHLHGFFYKAAWDVVDQGANDQESYVVVRYVVDENDSVYSVLPHRFQIEIRYALSANGLEQKSTVTNNGDKQLPCLLGYHTAINAPFAPESSKADVTAHVTTGVRWELDERMLPTGGTIPMTAAEEAMKSPQGGSPYAESLDNHYSAAPVNGRNFAEVVDHRIGVKLVYDAGVNYKQWMIWNNGASAGFFCPEPQINLVDAPNVDLPDETKGFVLLQPGDSWSETSRLYTEKLA</sequence>
<protein>
    <submittedName>
        <fullName evidence="1">Aldose 1-epimerase</fullName>
    </submittedName>
</protein>
<dbReference type="Proteomes" id="UP000246635">
    <property type="component" value="Unassembled WGS sequence"/>
</dbReference>
<dbReference type="Gene3D" id="2.70.98.10">
    <property type="match status" value="1"/>
</dbReference>
<dbReference type="AlphaFoldDB" id="A0A2V2YWF6"/>
<dbReference type="InterPro" id="IPR008183">
    <property type="entry name" value="Aldose_1/G6P_1-epimerase"/>
</dbReference>
<proteinExistence type="predicted"/>
<dbReference type="EMBL" id="QGTQ01000004">
    <property type="protein sequence ID" value="PWW05706.1"/>
    <property type="molecule type" value="Genomic_DNA"/>
</dbReference>
<dbReference type="OrthoDB" id="9795355at2"/>
<organism evidence="1 2">
    <name type="scientific">Paenibacillus cellulosilyticus</name>
    <dbReference type="NCBI Taxonomy" id="375489"/>
    <lineage>
        <taxon>Bacteria</taxon>
        <taxon>Bacillati</taxon>
        <taxon>Bacillota</taxon>
        <taxon>Bacilli</taxon>
        <taxon>Bacillales</taxon>
        <taxon>Paenibacillaceae</taxon>
        <taxon>Paenibacillus</taxon>
    </lineage>
</organism>
<dbReference type="RefSeq" id="WP_110043535.1">
    <property type="nucleotide sequence ID" value="NZ_CP054612.1"/>
</dbReference>
<dbReference type="Pfam" id="PF01263">
    <property type="entry name" value="Aldose_epim"/>
    <property type="match status" value="1"/>
</dbReference>
<dbReference type="GO" id="GO:0005975">
    <property type="term" value="P:carbohydrate metabolic process"/>
    <property type="evidence" value="ECO:0007669"/>
    <property type="project" value="InterPro"/>
</dbReference>
<evidence type="ECO:0000313" key="1">
    <source>
        <dbReference type="EMBL" id="PWW05706.1"/>
    </source>
</evidence>